<feature type="compositionally biased region" description="Basic and acidic residues" evidence="5">
    <location>
        <begin position="287"/>
        <end position="300"/>
    </location>
</feature>
<dbReference type="InterPro" id="IPR014780">
    <property type="entry name" value="tRNA_psdUridine_synth_TruB"/>
</dbReference>
<feature type="chain" id="PRO_5005191325" description="tRNA pseudouridine(55) synthase" evidence="6">
    <location>
        <begin position="27"/>
        <end position="1224"/>
    </location>
</feature>
<feature type="compositionally biased region" description="Basic and acidic residues" evidence="5">
    <location>
        <begin position="48"/>
        <end position="63"/>
    </location>
</feature>
<evidence type="ECO:0000256" key="3">
    <source>
        <dbReference type="ARBA" id="ARBA00022694"/>
    </source>
</evidence>
<feature type="compositionally biased region" description="Basic and acidic residues" evidence="5">
    <location>
        <begin position="530"/>
        <end position="550"/>
    </location>
</feature>
<dbReference type="InterPro" id="IPR002501">
    <property type="entry name" value="PsdUridine_synth_N"/>
</dbReference>
<feature type="region of interest" description="Disordered" evidence="5">
    <location>
        <begin position="1013"/>
        <end position="1224"/>
    </location>
</feature>
<feature type="signal peptide" evidence="6">
    <location>
        <begin position="1"/>
        <end position="26"/>
    </location>
</feature>
<dbReference type="GO" id="GO:0005634">
    <property type="term" value="C:nucleus"/>
    <property type="evidence" value="ECO:0007669"/>
    <property type="project" value="TreeGrafter"/>
</dbReference>
<feature type="region of interest" description="Disordered" evidence="5">
    <location>
        <begin position="284"/>
        <end position="315"/>
    </location>
</feature>
<evidence type="ECO:0000313" key="8">
    <source>
        <dbReference type="EMBL" id="CEM35602.1"/>
    </source>
</evidence>
<feature type="compositionally biased region" description="Acidic residues" evidence="5">
    <location>
        <begin position="1190"/>
        <end position="1224"/>
    </location>
</feature>
<feature type="compositionally biased region" description="Gly residues" evidence="5">
    <location>
        <begin position="1050"/>
        <end position="1065"/>
    </location>
</feature>
<feature type="region of interest" description="Disordered" evidence="5">
    <location>
        <begin position="174"/>
        <end position="217"/>
    </location>
</feature>
<keyword evidence="4" id="KW-0413">Isomerase</keyword>
<evidence type="ECO:0000256" key="1">
    <source>
        <dbReference type="ARBA" id="ARBA00008999"/>
    </source>
</evidence>
<dbReference type="AlphaFoldDB" id="A0A0G4GXM5"/>
<feature type="compositionally biased region" description="Acidic residues" evidence="5">
    <location>
        <begin position="1155"/>
        <end position="1182"/>
    </location>
</feature>
<dbReference type="Pfam" id="PF01509">
    <property type="entry name" value="TruB_N"/>
    <property type="match status" value="1"/>
</dbReference>
<dbReference type="GO" id="GO:0160148">
    <property type="term" value="F:tRNA pseudouridine(55) synthase activity"/>
    <property type="evidence" value="ECO:0007669"/>
    <property type="project" value="UniProtKB-EC"/>
</dbReference>
<feature type="compositionally biased region" description="Basic and acidic residues" evidence="5">
    <location>
        <begin position="570"/>
        <end position="579"/>
    </location>
</feature>
<dbReference type="HAMAP" id="MF_01080">
    <property type="entry name" value="TruB_bact"/>
    <property type="match status" value="1"/>
</dbReference>
<gene>
    <name evidence="8" type="ORF">Cvel_5346</name>
</gene>
<dbReference type="VEuPathDB" id="CryptoDB:Cvel_5346"/>
<organism evidence="8">
    <name type="scientific">Chromera velia CCMP2878</name>
    <dbReference type="NCBI Taxonomy" id="1169474"/>
    <lineage>
        <taxon>Eukaryota</taxon>
        <taxon>Sar</taxon>
        <taxon>Alveolata</taxon>
        <taxon>Colpodellida</taxon>
        <taxon>Chromeraceae</taxon>
        <taxon>Chromera</taxon>
    </lineage>
</organism>
<protein>
    <recommendedName>
        <fullName evidence="2">tRNA pseudouridine(55) synthase</fullName>
        <ecNumber evidence="2">5.4.99.25</ecNumber>
    </recommendedName>
</protein>
<evidence type="ECO:0000256" key="2">
    <source>
        <dbReference type="ARBA" id="ARBA00012787"/>
    </source>
</evidence>
<dbReference type="Gene3D" id="3.30.2350.10">
    <property type="entry name" value="Pseudouridine synthase"/>
    <property type="match status" value="1"/>
</dbReference>
<evidence type="ECO:0000256" key="5">
    <source>
        <dbReference type="SAM" id="MobiDB-lite"/>
    </source>
</evidence>
<dbReference type="PANTHER" id="PTHR13767:SF2">
    <property type="entry name" value="PSEUDOURIDYLATE SYNTHASE TRUB1"/>
    <property type="match status" value="1"/>
</dbReference>
<keyword evidence="3" id="KW-0819">tRNA processing</keyword>
<reference evidence="8" key="1">
    <citation type="submission" date="2014-11" db="EMBL/GenBank/DDBJ databases">
        <authorList>
            <person name="Otto D Thomas"/>
            <person name="Naeem Raeece"/>
        </authorList>
    </citation>
    <scope>NUCLEOTIDE SEQUENCE</scope>
</reference>
<name>A0A0G4GXM5_9ALVE</name>
<dbReference type="GO" id="GO:0003723">
    <property type="term" value="F:RNA binding"/>
    <property type="evidence" value="ECO:0007669"/>
    <property type="project" value="InterPro"/>
</dbReference>
<feature type="compositionally biased region" description="Basic and acidic residues" evidence="5">
    <location>
        <begin position="192"/>
        <end position="212"/>
    </location>
</feature>
<dbReference type="PANTHER" id="PTHR13767">
    <property type="entry name" value="TRNA-PSEUDOURIDINE SYNTHASE"/>
    <property type="match status" value="1"/>
</dbReference>
<dbReference type="GO" id="GO:0006400">
    <property type="term" value="P:tRNA modification"/>
    <property type="evidence" value="ECO:0007669"/>
    <property type="project" value="TreeGrafter"/>
</dbReference>
<dbReference type="GO" id="GO:1990481">
    <property type="term" value="P:mRNA pseudouridine synthesis"/>
    <property type="evidence" value="ECO:0007669"/>
    <property type="project" value="TreeGrafter"/>
</dbReference>
<dbReference type="SUPFAM" id="SSF55120">
    <property type="entry name" value="Pseudouridine synthase"/>
    <property type="match status" value="1"/>
</dbReference>
<dbReference type="EC" id="5.4.99.25" evidence="2"/>
<dbReference type="InterPro" id="IPR020103">
    <property type="entry name" value="PsdUridine_synth_cat_dom_sf"/>
</dbReference>
<feature type="region of interest" description="Disordered" evidence="5">
    <location>
        <begin position="48"/>
        <end position="74"/>
    </location>
</feature>
<dbReference type="EMBL" id="CDMZ01001646">
    <property type="protein sequence ID" value="CEM35602.1"/>
    <property type="molecule type" value="Genomic_DNA"/>
</dbReference>
<feature type="compositionally biased region" description="Low complexity" evidence="5">
    <location>
        <begin position="551"/>
        <end position="564"/>
    </location>
</feature>
<feature type="compositionally biased region" description="Basic and acidic residues" evidence="5">
    <location>
        <begin position="1015"/>
        <end position="1049"/>
    </location>
</feature>
<sequence>MWKRKRTQTRLFCCFALWCLMYHVGSRDAPGLSSFPPRRSGFLSVGRRERGWGKHSRRTETGRRSARQRQHSTDRLREGTFVWGRSLTVPADLESLQGFKTTWRKTVPKGTAYGSRELGVACFRLVPQVSVQCVQSLSDLDLDDDSLLGVAHVWSLDGLRGLSPGETQALPAAARLKDQGEAEEDEEDEEETVLKENGTKGKQKEGGKKGLRDSAAGLKGGELPESLILGIEGGQGAQDGLGWGVSLDIDFGNDFLCHSSAGGDVPVPLLVLQWGVEVLASVPPPPEKGKGIEEVEEKGRGGPRLPSTPMQARERDMKAALARALEGAGSCGPHPPFRLSRPGPFEAVLDSVHPLWSLTPEEGEGTIDPVRWMCALAVPGKEGEGETGDGNGEGKAFAWIPVERPLHDDLCEMTLGSGVGMESEGGGDSLALGEEGEGRRDRSWGFLRHQLEELGQVFLPRVQEWAEKLRPTVRVRRAVSGGEGRYAIGIGIRLGGGERETGDDLAQDPISEPSKVFDERTDRGEEEGDFGGKRNMQEERTEERGVEIEKSSASFSGGKKAGGALPLSESNERVARETDEPLGTEGNPFEKLPKQFDGHKSASHEDGTVLPSGGEIVDQRETEGDGFPASGMWSQWSIEDQKRLLAIPCPSGYVPPARLSPLHEARLKTLASFATSDGAASGSEAPLALSTYNPRVMSIPPDQKRGRPIRPKHLGHMVVNPSDFDLLKVDFLPFEVASDIRRRVEEGRLFLPQPDEGFYLAVNKPKGPSSNQVLTRIKNQFLRALQTVGACSRREMKSYKAGHGGTLDPFASGLLILGFGRPATRYMGDFIHGKKIYRTVVQLGEEREGYDETGKLVATAPFDHVTVEQVRDVIATQFTGEILQRPPAYSAKKIGGTPSYLLARTGKVTDEDLAPLPKTIYRLEILYFEPPFLALEVECSSGFYVRSLGYDLAKALGTVGHLKELVRTATGPFTVENALTCDKWSFVNIINHLVPAEGYVQIREGPDLPFSKTEINLRKERERSRGGFRDRDRDRRGGAPGDFRGRERSQGGGRPWQGRGPGGGRRTPAWPPRRESFRGDFDSFDERESGWQGQDRGEYSRGGYDLSGDSFQRDDRDWYDSPPPPRPPPRHGSSFDPDDSTGGGRAQKRRRLEEEATEEEDKDAGEGDDEPENPEIDENAGEGDDKPEPEIDENALEGDDEPEPESQIDENAGEGDDEEENPES</sequence>
<keyword evidence="6" id="KW-0732">Signal</keyword>
<feature type="compositionally biased region" description="Basic and acidic residues" evidence="5">
    <location>
        <begin position="1072"/>
        <end position="1099"/>
    </location>
</feature>
<accession>A0A0G4GXM5</accession>
<proteinExistence type="inferred from homology"/>
<feature type="region of interest" description="Disordered" evidence="5">
    <location>
        <begin position="496"/>
        <end position="589"/>
    </location>
</feature>
<feature type="compositionally biased region" description="Acidic residues" evidence="5">
    <location>
        <begin position="181"/>
        <end position="191"/>
    </location>
</feature>
<feature type="domain" description="Pseudouridine synthase II N-terminal" evidence="7">
    <location>
        <begin position="793"/>
        <end position="945"/>
    </location>
</feature>
<comment type="similarity">
    <text evidence="1">Belongs to the pseudouridine synthase TruB family.</text>
</comment>
<evidence type="ECO:0000256" key="4">
    <source>
        <dbReference type="ARBA" id="ARBA00023235"/>
    </source>
</evidence>
<evidence type="ECO:0000259" key="7">
    <source>
        <dbReference type="Pfam" id="PF01509"/>
    </source>
</evidence>
<evidence type="ECO:0000256" key="6">
    <source>
        <dbReference type="SAM" id="SignalP"/>
    </source>
</evidence>